<protein>
    <submittedName>
        <fullName evidence="1">Uncharacterized protein</fullName>
    </submittedName>
</protein>
<dbReference type="Proteomes" id="UP000253099">
    <property type="component" value="Unassembled WGS sequence"/>
</dbReference>
<proteinExistence type="predicted"/>
<evidence type="ECO:0000313" key="1">
    <source>
        <dbReference type="EMBL" id="RBQ22851.1"/>
    </source>
</evidence>
<dbReference type="EMBL" id="NIZT01000038">
    <property type="protein sequence ID" value="RBQ22851.1"/>
    <property type="molecule type" value="Genomic_DNA"/>
</dbReference>
<sequence>MNATQINMAGLSNNTVLLKGPSNTTFAIVAGENKTVIIMSMNQ</sequence>
<comment type="caution">
    <text evidence="1">The sequence shown here is derived from an EMBL/GenBank/DDBJ whole genome shotgun (WGS) entry which is preliminary data.</text>
</comment>
<organism evidence="1 2">
    <name type="scientific">Candidatus Methanobinarius endosymbioticus</name>
    <dbReference type="NCBI Taxonomy" id="2006182"/>
    <lineage>
        <taxon>Archaea</taxon>
        <taxon>Methanobacteriati</taxon>
        <taxon>Methanobacteriota</taxon>
        <taxon>Methanomada group</taxon>
        <taxon>Methanobacteria</taxon>
        <taxon>Methanobacteriales</taxon>
        <taxon>Methanobacteriaceae</taxon>
        <taxon>Candidatus Methanobinarius</taxon>
    </lineage>
</organism>
<accession>A0A366M9D9</accession>
<gene>
    <name evidence="1" type="ORF">ALNOE001_14210</name>
</gene>
<reference evidence="1 2" key="1">
    <citation type="submission" date="2018-06" db="EMBL/GenBank/DDBJ databases">
        <title>Genomic insight into two independent archaeal endosymbiosis events.</title>
        <authorList>
            <person name="Lind A.E."/>
            <person name="Lewis W.H."/>
            <person name="Spang A."/>
            <person name="Guy L."/>
            <person name="Embley M.T."/>
            <person name="Ettema T.J.G."/>
        </authorList>
    </citation>
    <scope>NUCLEOTIDE SEQUENCE [LARGE SCALE GENOMIC DNA]</scope>
    <source>
        <strain evidence="1">NOE</strain>
    </source>
</reference>
<name>A0A366M9D9_9EURY</name>
<keyword evidence="2" id="KW-1185">Reference proteome</keyword>
<dbReference type="AlphaFoldDB" id="A0A366M9D9"/>
<evidence type="ECO:0000313" key="2">
    <source>
        <dbReference type="Proteomes" id="UP000253099"/>
    </source>
</evidence>